<feature type="transmembrane region" description="Helical" evidence="1">
    <location>
        <begin position="91"/>
        <end position="109"/>
    </location>
</feature>
<dbReference type="EMBL" id="QHCR01000001">
    <property type="protein sequence ID" value="RHX82039.1"/>
    <property type="molecule type" value="Genomic_DNA"/>
</dbReference>
<gene>
    <name evidence="3" type="ORF">DLM77_00790</name>
</gene>
<accession>A0ABX9M7H5</accession>
<dbReference type="RefSeq" id="WP_118954176.1">
    <property type="nucleotide sequence ID" value="NZ_QHCR01000001.1"/>
</dbReference>
<keyword evidence="2" id="KW-0732">Signal</keyword>
<proteinExistence type="predicted"/>
<feature type="chain" id="PRO_5046287484" description="Lipoprotein" evidence="2">
    <location>
        <begin position="19"/>
        <end position="171"/>
    </location>
</feature>
<reference evidence="3 4" key="2">
    <citation type="journal article" date="2020" name="Int. J. Syst. Evol. Microbiol.">
        <title>Leptospira yasudae sp. nov. and Leptospira stimsonii sp. nov., two new species of the pathogenic group isolated from environmental sources.</title>
        <authorList>
            <person name="Casanovas-Massana A."/>
            <person name="Hamond C."/>
            <person name="Santos L.A."/>
            <person name="de Oliveira D."/>
            <person name="Hacker K.P."/>
            <person name="Balassiano I."/>
            <person name="Costa F."/>
            <person name="Medeiros M.A."/>
            <person name="Reis M.G."/>
            <person name="Ko A.I."/>
            <person name="Wunder E.A."/>
        </authorList>
    </citation>
    <scope>NUCLEOTIDE SEQUENCE [LARGE SCALE GENOMIC DNA]</scope>
    <source>
        <strain evidence="3 4">B21</strain>
    </source>
</reference>
<keyword evidence="4" id="KW-1185">Reference proteome</keyword>
<evidence type="ECO:0000256" key="1">
    <source>
        <dbReference type="SAM" id="Phobius"/>
    </source>
</evidence>
<keyword evidence="1" id="KW-0472">Membrane</keyword>
<sequence>MNHKIIILFCIFSFSFCAGFTNPTEIVQNGNALPKDKKVRFEFTGFSLYNSEMLHIKKNLLEKGFQEDETADLLLEIILEEQKPFYSYRTIHVLNFFASLFTLGIVPYYNRTEHKIIYRISEKSKQPKESVHHLTLDQWRGILVLPLSPFFWPSSSFEKNLLNSIEEFEKQ</sequence>
<keyword evidence="1" id="KW-0812">Transmembrane</keyword>
<evidence type="ECO:0000256" key="2">
    <source>
        <dbReference type="SAM" id="SignalP"/>
    </source>
</evidence>
<name>A0ABX9M7H5_9LEPT</name>
<evidence type="ECO:0008006" key="5">
    <source>
        <dbReference type="Google" id="ProtNLM"/>
    </source>
</evidence>
<organism evidence="3 4">
    <name type="scientific">Leptospira yasudae</name>
    <dbReference type="NCBI Taxonomy" id="2202201"/>
    <lineage>
        <taxon>Bacteria</taxon>
        <taxon>Pseudomonadati</taxon>
        <taxon>Spirochaetota</taxon>
        <taxon>Spirochaetia</taxon>
        <taxon>Leptospirales</taxon>
        <taxon>Leptospiraceae</taxon>
        <taxon>Leptospira</taxon>
    </lineage>
</organism>
<evidence type="ECO:0000313" key="3">
    <source>
        <dbReference type="EMBL" id="RHX82039.1"/>
    </source>
</evidence>
<keyword evidence="1" id="KW-1133">Transmembrane helix</keyword>
<protein>
    <recommendedName>
        <fullName evidence="5">Lipoprotein</fullName>
    </recommendedName>
</protein>
<feature type="signal peptide" evidence="2">
    <location>
        <begin position="1"/>
        <end position="18"/>
    </location>
</feature>
<evidence type="ECO:0000313" key="4">
    <source>
        <dbReference type="Proteomes" id="UP000285569"/>
    </source>
</evidence>
<reference evidence="4" key="1">
    <citation type="submission" date="2018-05" db="EMBL/GenBank/DDBJ databases">
        <title>Leptospira yasudae sp. nov. and Leptospira stimsonii sp. nov., two pathogenic species of the genus Leptospira isolated from environmental sources.</title>
        <authorList>
            <person name="Casanovas-Massana A."/>
            <person name="Hamond C."/>
            <person name="Santos L.A."/>
            <person name="Hacker K.P."/>
            <person name="Balassiano I."/>
            <person name="Medeiros M.A."/>
            <person name="Reis M.G."/>
            <person name="Ko A.I."/>
            <person name="Wunder E.A."/>
        </authorList>
    </citation>
    <scope>NUCLEOTIDE SEQUENCE [LARGE SCALE GENOMIC DNA]</scope>
    <source>
        <strain evidence="4">B21</strain>
    </source>
</reference>
<dbReference type="Proteomes" id="UP000285569">
    <property type="component" value="Unassembled WGS sequence"/>
</dbReference>
<comment type="caution">
    <text evidence="3">The sequence shown here is derived from an EMBL/GenBank/DDBJ whole genome shotgun (WGS) entry which is preliminary data.</text>
</comment>